<organism evidence="5 6">
    <name type="scientific">Pseudomonas veronii 1YdBTEX2</name>
    <dbReference type="NCBI Taxonomy" id="1295141"/>
    <lineage>
        <taxon>Bacteria</taxon>
        <taxon>Pseudomonadati</taxon>
        <taxon>Pseudomonadota</taxon>
        <taxon>Gammaproteobacteria</taxon>
        <taxon>Pseudomonadales</taxon>
        <taxon>Pseudomonadaceae</taxon>
        <taxon>Pseudomonas</taxon>
    </lineage>
</organism>
<dbReference type="Pfam" id="PF07508">
    <property type="entry name" value="Recombinase"/>
    <property type="match status" value="1"/>
</dbReference>
<accession>A0A1D3JSC6</accession>
<dbReference type="InterPro" id="IPR011109">
    <property type="entry name" value="DNA_bind_recombinase_dom"/>
</dbReference>
<name>A0A1D3JSC6_PSEVE</name>
<dbReference type="InterPro" id="IPR036162">
    <property type="entry name" value="Resolvase-like_N_sf"/>
</dbReference>
<evidence type="ECO:0000256" key="1">
    <source>
        <dbReference type="ARBA" id="ARBA00023125"/>
    </source>
</evidence>
<evidence type="ECO:0000259" key="4">
    <source>
        <dbReference type="PROSITE" id="PS51736"/>
    </source>
</evidence>
<dbReference type="InterPro" id="IPR038109">
    <property type="entry name" value="DNA_bind_recomb_sf"/>
</dbReference>
<evidence type="ECO:0000313" key="6">
    <source>
        <dbReference type="Proteomes" id="UP000245431"/>
    </source>
</evidence>
<keyword evidence="1" id="KW-0238">DNA-binding</keyword>
<dbReference type="PANTHER" id="PTHR30461:SF2">
    <property type="entry name" value="SERINE RECOMBINASE PINE-RELATED"/>
    <property type="match status" value="1"/>
</dbReference>
<feature type="domain" description="Resolvase/invertase-type recombinase catalytic" evidence="4">
    <location>
        <begin position="3"/>
        <end position="167"/>
    </location>
</feature>
<dbReference type="GO" id="GO:0000150">
    <property type="term" value="F:DNA strand exchange activity"/>
    <property type="evidence" value="ECO:0007669"/>
    <property type="project" value="InterPro"/>
</dbReference>
<dbReference type="Gene3D" id="3.90.1750.20">
    <property type="entry name" value="Putative Large Serine Recombinase, Chain B, Domain 2"/>
    <property type="match status" value="1"/>
</dbReference>
<dbReference type="SUPFAM" id="SSF53041">
    <property type="entry name" value="Resolvase-like"/>
    <property type="match status" value="1"/>
</dbReference>
<keyword evidence="2" id="KW-0233">DNA recombination</keyword>
<dbReference type="SMART" id="SM00857">
    <property type="entry name" value="Resolvase"/>
    <property type="match status" value="1"/>
</dbReference>
<dbReference type="Pfam" id="PF00239">
    <property type="entry name" value="Resolvase"/>
    <property type="match status" value="1"/>
</dbReference>
<dbReference type="Proteomes" id="UP000245431">
    <property type="component" value="Chromosome PVE_r1"/>
</dbReference>
<dbReference type="PANTHER" id="PTHR30461">
    <property type="entry name" value="DNA-INVERTASE FROM LAMBDOID PROPHAGE"/>
    <property type="match status" value="1"/>
</dbReference>
<dbReference type="Gene3D" id="3.40.50.1390">
    <property type="entry name" value="Resolvase, N-terminal catalytic domain"/>
    <property type="match status" value="1"/>
</dbReference>
<feature type="coiled-coil region" evidence="3">
    <location>
        <begin position="434"/>
        <end position="498"/>
    </location>
</feature>
<dbReference type="EMBL" id="LT599583">
    <property type="protein sequence ID" value="SBW79003.1"/>
    <property type="molecule type" value="Genomic_DNA"/>
</dbReference>
<dbReference type="CDD" id="cd00338">
    <property type="entry name" value="Ser_Recombinase"/>
    <property type="match status" value="1"/>
</dbReference>
<gene>
    <name evidence="5" type="ORF">PVE_R1G1116</name>
</gene>
<protein>
    <recommendedName>
        <fullName evidence="4">Resolvase/invertase-type recombinase catalytic domain-containing protein</fullName>
    </recommendedName>
</protein>
<dbReference type="GO" id="GO:0003677">
    <property type="term" value="F:DNA binding"/>
    <property type="evidence" value="ECO:0007669"/>
    <property type="project" value="UniProtKB-KW"/>
</dbReference>
<dbReference type="InterPro" id="IPR050639">
    <property type="entry name" value="SSR_resolvase"/>
</dbReference>
<dbReference type="InterPro" id="IPR006119">
    <property type="entry name" value="Resolv_N"/>
</dbReference>
<evidence type="ECO:0000256" key="2">
    <source>
        <dbReference type="ARBA" id="ARBA00023172"/>
    </source>
</evidence>
<reference evidence="6" key="1">
    <citation type="submission" date="2016-07" db="EMBL/GenBank/DDBJ databases">
        <authorList>
            <person name="Florea S."/>
            <person name="Webb J.S."/>
            <person name="Jaromczyk J."/>
            <person name="Schardl C.L."/>
        </authorList>
    </citation>
    <scope>NUCLEOTIDE SEQUENCE [LARGE SCALE GENOMIC DNA]</scope>
    <source>
        <strain evidence="6">1YdBTEX2</strain>
    </source>
</reference>
<evidence type="ECO:0000313" key="5">
    <source>
        <dbReference type="EMBL" id="SBW79003.1"/>
    </source>
</evidence>
<evidence type="ECO:0000256" key="3">
    <source>
        <dbReference type="SAM" id="Coils"/>
    </source>
</evidence>
<dbReference type="AlphaFoldDB" id="A0A1D3JSC6"/>
<dbReference type="RefSeq" id="WP_017844521.1">
    <property type="nucleotide sequence ID" value="NZ_AOUH01000005.1"/>
</dbReference>
<sequence length="580" mass="66238">MPTGYAYIRYSTRRQGADDKDSVTRQKASIRAIAIRHGVEVPEENFFYENGVSAYTGENSKTGKLKDLIDQIENLSIAPGDFVFVESIDRLSRQRLLQAKDLVYGILKKGVILVTTMDGYIYKLHEDQADIMKQDIMLTVISSRAHEESLTKSNRRKSAWKKAKTEAEETGIVFNKNRLPYGVIFEEKTNTLVIDKKAQEEIEFVLENLKREGVTSTIKKANAFAAINWTQARVKDIFDTKYVLGYFMSQTKIDGKMVLDKHIENYYPKIVSASLFLEAKEAMTNRKVKKHQGRVTQNNANIFRHSCFCERCGKSLVFMNNYNSKGSRYFYMTCQQNIENGNCKNRFRYDLAVKLFLDTMQEFDRLNKKSVSLEPIDVSQYANLDEATLKEIEEVNKSLSIISDGSSGAFKLAKKFVELSKSNKVEDTKTRQKLKKLRDRQSDLEISVENLSKSVGTIKSGIIPSAILNRLSKEEVELNAIKEEIEKLSISKNKSKVQELEFTNLDKTIDFLKTEEGRLNIINFLTSNNIRFSFEYISDTLNSTAYVNNERIGQLSTQNDNKSAPLGVYGFDNLGNVFTQ</sequence>
<keyword evidence="3" id="KW-0175">Coiled coil</keyword>
<dbReference type="PROSITE" id="PS51736">
    <property type="entry name" value="RECOMBINASES_3"/>
    <property type="match status" value="1"/>
</dbReference>
<proteinExistence type="predicted"/>